<evidence type="ECO:0000256" key="4">
    <source>
        <dbReference type="ARBA" id="ARBA00022857"/>
    </source>
</evidence>
<dbReference type="InterPro" id="IPR049900">
    <property type="entry name" value="PKS_mFAS_DH"/>
</dbReference>
<feature type="domain" description="Ketosynthase family 3 (KS3)" evidence="11">
    <location>
        <begin position="44"/>
        <end position="468"/>
    </location>
</feature>
<dbReference type="EMBL" id="NPIC01000011">
    <property type="protein sequence ID" value="RDL32026.1"/>
    <property type="molecule type" value="Genomic_DNA"/>
</dbReference>
<evidence type="ECO:0000256" key="6">
    <source>
        <dbReference type="ARBA" id="ARBA00023268"/>
    </source>
</evidence>
<dbReference type="STRING" id="2656787.A0A370TCS1"/>
<keyword evidence="5" id="KW-0560">Oxidoreductase</keyword>
<dbReference type="SUPFAM" id="SSF53335">
    <property type="entry name" value="S-adenosyl-L-methionine-dependent methyltransferases"/>
    <property type="match status" value="1"/>
</dbReference>
<dbReference type="InterPro" id="IPR036291">
    <property type="entry name" value="NAD(P)-bd_dom_sf"/>
</dbReference>
<dbReference type="InterPro" id="IPR049551">
    <property type="entry name" value="PKS_DH_C"/>
</dbReference>
<keyword evidence="4" id="KW-0521">NADP</keyword>
<keyword evidence="3" id="KW-0808">Transferase</keyword>
<dbReference type="InterPro" id="IPR042104">
    <property type="entry name" value="PKS_dehydratase_sf"/>
</dbReference>
<dbReference type="Pfam" id="PF16197">
    <property type="entry name" value="KAsynt_C_assoc"/>
    <property type="match status" value="1"/>
</dbReference>
<feature type="compositionally biased region" description="Polar residues" evidence="9">
    <location>
        <begin position="308"/>
        <end position="327"/>
    </location>
</feature>
<dbReference type="CDD" id="cd00833">
    <property type="entry name" value="PKS"/>
    <property type="match status" value="1"/>
</dbReference>
<dbReference type="InterPro" id="IPR050091">
    <property type="entry name" value="PKS_NRPS_Biosynth_Enz"/>
</dbReference>
<name>A0A370TCS1_9HELO</name>
<dbReference type="InterPro" id="IPR020841">
    <property type="entry name" value="PKS_Beta-ketoAc_synthase_dom"/>
</dbReference>
<dbReference type="OrthoDB" id="329835at2759"/>
<dbReference type="Pfam" id="PF08242">
    <property type="entry name" value="Methyltransf_12"/>
    <property type="match status" value="1"/>
</dbReference>
<feature type="active site" description="Proton donor; for dehydratase activity" evidence="8">
    <location>
        <position position="1227"/>
    </location>
</feature>
<evidence type="ECO:0000259" key="12">
    <source>
        <dbReference type="PROSITE" id="PS52019"/>
    </source>
</evidence>
<evidence type="ECO:0000256" key="7">
    <source>
        <dbReference type="ARBA" id="ARBA00023315"/>
    </source>
</evidence>
<dbReference type="InterPro" id="IPR014030">
    <property type="entry name" value="Ketoacyl_synth_N"/>
</dbReference>
<dbReference type="PROSITE" id="PS52004">
    <property type="entry name" value="KS3_2"/>
    <property type="match status" value="1"/>
</dbReference>
<dbReference type="Gene3D" id="3.40.366.10">
    <property type="entry name" value="Malonyl-Coenzyme A Acyl Carrier Protein, domain 2"/>
    <property type="match status" value="1"/>
</dbReference>
<evidence type="ECO:0000256" key="9">
    <source>
        <dbReference type="SAM" id="MobiDB-lite"/>
    </source>
</evidence>
<keyword evidence="2" id="KW-0597">Phosphoprotein</keyword>
<feature type="region of interest" description="Disordered" evidence="9">
    <location>
        <begin position="1"/>
        <end position="38"/>
    </location>
</feature>
<dbReference type="Pfam" id="PF23297">
    <property type="entry name" value="ACP_SdgA_C"/>
    <property type="match status" value="1"/>
</dbReference>
<dbReference type="InterPro" id="IPR020843">
    <property type="entry name" value="ER"/>
</dbReference>
<accession>A0A370TCS1</accession>
<dbReference type="Pfam" id="PF02801">
    <property type="entry name" value="Ketoacyl-synt_C"/>
    <property type="match status" value="1"/>
</dbReference>
<dbReference type="CDD" id="cd02440">
    <property type="entry name" value="AdoMet_MTases"/>
    <property type="match status" value="1"/>
</dbReference>
<dbReference type="SMART" id="SM00829">
    <property type="entry name" value="PKS_ER"/>
    <property type="match status" value="1"/>
</dbReference>
<dbReference type="InterPro" id="IPR016035">
    <property type="entry name" value="Acyl_Trfase/lysoPLipase"/>
</dbReference>
<dbReference type="SUPFAM" id="SSF50129">
    <property type="entry name" value="GroES-like"/>
    <property type="match status" value="1"/>
</dbReference>
<protein>
    <submittedName>
        <fullName evidence="13">Reducing type I polyketide synthase</fullName>
    </submittedName>
</protein>
<dbReference type="Gene3D" id="3.40.47.10">
    <property type="match status" value="1"/>
</dbReference>
<dbReference type="SMART" id="SM00826">
    <property type="entry name" value="PKS_DH"/>
    <property type="match status" value="1"/>
</dbReference>
<feature type="region of interest" description="C-terminal hotdog fold" evidence="8">
    <location>
        <begin position="1159"/>
        <end position="1316"/>
    </location>
</feature>
<dbReference type="Pfam" id="PF08659">
    <property type="entry name" value="KR"/>
    <property type="match status" value="1"/>
</dbReference>
<dbReference type="InterPro" id="IPR020807">
    <property type="entry name" value="PKS_DH"/>
</dbReference>
<dbReference type="GO" id="GO:0008270">
    <property type="term" value="F:zinc ion binding"/>
    <property type="evidence" value="ECO:0007669"/>
    <property type="project" value="InterPro"/>
</dbReference>
<feature type="domain" description="PKS/mFAS DH" evidence="12">
    <location>
        <begin position="997"/>
        <end position="1316"/>
    </location>
</feature>
<dbReference type="Gene3D" id="3.40.50.720">
    <property type="entry name" value="NAD(P)-binding Rossmann-like Domain"/>
    <property type="match status" value="1"/>
</dbReference>
<dbReference type="InterPro" id="IPR036736">
    <property type="entry name" value="ACP-like_sf"/>
</dbReference>
<dbReference type="InterPro" id="IPR009081">
    <property type="entry name" value="PP-bd_ACP"/>
</dbReference>
<dbReference type="InterPro" id="IPR018201">
    <property type="entry name" value="Ketoacyl_synth_AS"/>
</dbReference>
<dbReference type="InterPro" id="IPR016039">
    <property type="entry name" value="Thiolase-like"/>
</dbReference>
<dbReference type="Pfam" id="PF13602">
    <property type="entry name" value="ADH_zinc_N_2"/>
    <property type="match status" value="1"/>
</dbReference>
<dbReference type="PANTHER" id="PTHR43775">
    <property type="entry name" value="FATTY ACID SYNTHASE"/>
    <property type="match status" value="1"/>
</dbReference>
<dbReference type="GO" id="GO:0031177">
    <property type="term" value="F:phosphopantetheine binding"/>
    <property type="evidence" value="ECO:0007669"/>
    <property type="project" value="InterPro"/>
</dbReference>
<keyword evidence="6" id="KW-0511">Multifunctional enzyme</keyword>
<dbReference type="Gene3D" id="3.90.180.10">
    <property type="entry name" value="Medium-chain alcohol dehydrogenases, catalytic domain"/>
    <property type="match status" value="1"/>
</dbReference>
<dbReference type="PROSITE" id="PS00606">
    <property type="entry name" value="KS3_1"/>
    <property type="match status" value="1"/>
</dbReference>
<organism evidence="13 14">
    <name type="scientific">Venustampulla echinocandica</name>
    <dbReference type="NCBI Taxonomy" id="2656787"/>
    <lineage>
        <taxon>Eukaryota</taxon>
        <taxon>Fungi</taxon>
        <taxon>Dikarya</taxon>
        <taxon>Ascomycota</taxon>
        <taxon>Pezizomycotina</taxon>
        <taxon>Leotiomycetes</taxon>
        <taxon>Helotiales</taxon>
        <taxon>Pleuroascaceae</taxon>
        <taxon>Venustampulla</taxon>
    </lineage>
</organism>
<dbReference type="SUPFAM" id="SSF55048">
    <property type="entry name" value="Probable ACP-binding domain of malonyl-CoA ACP transacylase"/>
    <property type="match status" value="1"/>
</dbReference>
<evidence type="ECO:0000256" key="3">
    <source>
        <dbReference type="ARBA" id="ARBA00022679"/>
    </source>
</evidence>
<dbReference type="InterPro" id="IPR001227">
    <property type="entry name" value="Ac_transferase_dom_sf"/>
</dbReference>
<dbReference type="Pfam" id="PF14765">
    <property type="entry name" value="PS-DH"/>
    <property type="match status" value="1"/>
</dbReference>
<evidence type="ECO:0000256" key="8">
    <source>
        <dbReference type="PROSITE-ProRule" id="PRU01363"/>
    </source>
</evidence>
<dbReference type="InterPro" id="IPR013154">
    <property type="entry name" value="ADH-like_N"/>
</dbReference>
<dbReference type="Gene3D" id="3.40.50.150">
    <property type="entry name" value="Vaccinia Virus protein VP39"/>
    <property type="match status" value="1"/>
</dbReference>
<dbReference type="Pfam" id="PF21089">
    <property type="entry name" value="PKS_DH_N"/>
    <property type="match status" value="1"/>
</dbReference>
<dbReference type="PROSITE" id="PS50075">
    <property type="entry name" value="CARRIER"/>
    <property type="match status" value="1"/>
</dbReference>
<dbReference type="GO" id="GO:1901336">
    <property type="term" value="P:lactone biosynthetic process"/>
    <property type="evidence" value="ECO:0007669"/>
    <property type="project" value="UniProtKB-ARBA"/>
</dbReference>
<dbReference type="GO" id="GO:0004312">
    <property type="term" value="F:fatty acid synthase activity"/>
    <property type="evidence" value="ECO:0007669"/>
    <property type="project" value="TreeGrafter"/>
</dbReference>
<evidence type="ECO:0000259" key="11">
    <source>
        <dbReference type="PROSITE" id="PS52004"/>
    </source>
</evidence>
<evidence type="ECO:0000256" key="1">
    <source>
        <dbReference type="ARBA" id="ARBA00022450"/>
    </source>
</evidence>
<dbReference type="PROSITE" id="PS01162">
    <property type="entry name" value="QOR_ZETA_CRYSTAL"/>
    <property type="match status" value="1"/>
</dbReference>
<evidence type="ECO:0000313" key="14">
    <source>
        <dbReference type="Proteomes" id="UP000254866"/>
    </source>
</evidence>
<dbReference type="PROSITE" id="PS52019">
    <property type="entry name" value="PKS_MFAS_DH"/>
    <property type="match status" value="1"/>
</dbReference>
<dbReference type="SUPFAM" id="SSF51735">
    <property type="entry name" value="NAD(P)-binding Rossmann-fold domains"/>
    <property type="match status" value="2"/>
</dbReference>
<dbReference type="Gene3D" id="3.30.70.3290">
    <property type="match status" value="1"/>
</dbReference>
<dbReference type="SUPFAM" id="SSF53901">
    <property type="entry name" value="Thiolase-like"/>
    <property type="match status" value="1"/>
</dbReference>
<evidence type="ECO:0000259" key="10">
    <source>
        <dbReference type="PROSITE" id="PS50075"/>
    </source>
</evidence>
<dbReference type="Gene3D" id="3.10.129.110">
    <property type="entry name" value="Polyketide synthase dehydratase"/>
    <property type="match status" value="1"/>
</dbReference>
<dbReference type="InterPro" id="IPR011032">
    <property type="entry name" value="GroES-like_sf"/>
</dbReference>
<dbReference type="Proteomes" id="UP000254866">
    <property type="component" value="Unassembled WGS sequence"/>
</dbReference>
<dbReference type="InterPro" id="IPR056501">
    <property type="entry name" value="NAD-bd_HRPKS_sdrA"/>
</dbReference>
<gene>
    <name evidence="13" type="ORF">BP5553_09428</name>
</gene>
<dbReference type="SMART" id="SM00825">
    <property type="entry name" value="PKS_KS"/>
    <property type="match status" value="1"/>
</dbReference>
<dbReference type="InterPro" id="IPR014043">
    <property type="entry name" value="Acyl_transferase_dom"/>
</dbReference>
<feature type="active site" description="Proton acceptor; for dehydratase activity" evidence="8">
    <location>
        <position position="1029"/>
    </location>
</feature>
<reference evidence="13 14" key="1">
    <citation type="journal article" date="2018" name="IMA Fungus">
        <title>IMA Genome-F 9: Draft genome sequence of Annulohypoxylon stygium, Aspergillus mulundensis, Berkeleyomyces basicola (syn. Thielaviopsis basicola), Ceratocystis smalleyi, two Cercospora beticola strains, Coleophoma cylindrospora, Fusarium fracticaudum, Phialophora cf. hyalina, and Morchella septimelata.</title>
        <authorList>
            <person name="Wingfield B.D."/>
            <person name="Bills G.F."/>
            <person name="Dong Y."/>
            <person name="Huang W."/>
            <person name="Nel W.J."/>
            <person name="Swalarsk-Parry B.S."/>
            <person name="Vaghefi N."/>
            <person name="Wilken P.M."/>
            <person name="An Z."/>
            <person name="de Beer Z.W."/>
            <person name="De Vos L."/>
            <person name="Chen L."/>
            <person name="Duong T.A."/>
            <person name="Gao Y."/>
            <person name="Hammerbacher A."/>
            <person name="Kikkert J.R."/>
            <person name="Li Y."/>
            <person name="Li H."/>
            <person name="Li K."/>
            <person name="Li Q."/>
            <person name="Liu X."/>
            <person name="Ma X."/>
            <person name="Naidoo K."/>
            <person name="Pethybridge S.J."/>
            <person name="Sun J."/>
            <person name="Steenkamp E.T."/>
            <person name="van der Nest M.A."/>
            <person name="van Wyk S."/>
            <person name="Wingfield M.J."/>
            <person name="Xiong C."/>
            <person name="Yue Q."/>
            <person name="Zhang X."/>
        </authorList>
    </citation>
    <scope>NUCLEOTIDE SEQUENCE [LARGE SCALE GENOMIC DNA]</scope>
    <source>
        <strain evidence="13 14">BP 5553</strain>
    </source>
</reference>
<dbReference type="SUPFAM" id="SSF47336">
    <property type="entry name" value="ACP-like"/>
    <property type="match status" value="1"/>
</dbReference>
<dbReference type="Pfam" id="PF00109">
    <property type="entry name" value="ketoacyl-synt"/>
    <property type="match status" value="1"/>
</dbReference>
<proteinExistence type="predicted"/>
<dbReference type="SMART" id="SM00827">
    <property type="entry name" value="PKS_AT"/>
    <property type="match status" value="1"/>
</dbReference>
<evidence type="ECO:0000313" key="13">
    <source>
        <dbReference type="EMBL" id="RDL32026.1"/>
    </source>
</evidence>
<keyword evidence="14" id="KW-1185">Reference proteome</keyword>
<feature type="domain" description="Carrier" evidence="10">
    <location>
        <begin position="2530"/>
        <end position="2607"/>
    </location>
</feature>
<dbReference type="InterPro" id="IPR020806">
    <property type="entry name" value="PKS_PP-bd"/>
</dbReference>
<dbReference type="InterPro" id="IPR032821">
    <property type="entry name" value="PKS_assoc"/>
</dbReference>
<dbReference type="InterPro" id="IPR014031">
    <property type="entry name" value="Ketoacyl_synth_C"/>
</dbReference>
<feature type="region of interest" description="Disordered" evidence="9">
    <location>
        <begin position="308"/>
        <end position="328"/>
    </location>
</feature>
<dbReference type="Pfam" id="PF00698">
    <property type="entry name" value="Acyl_transf_1"/>
    <property type="match status" value="1"/>
</dbReference>
<comment type="caution">
    <text evidence="13">The sequence shown here is derived from an EMBL/GenBank/DDBJ whole genome shotgun (WGS) entry which is preliminary data.</text>
</comment>
<dbReference type="CDD" id="cd05195">
    <property type="entry name" value="enoyl_red"/>
    <property type="match status" value="1"/>
</dbReference>
<dbReference type="Pfam" id="PF23114">
    <property type="entry name" value="NAD-bd_HRPKS_sdrA"/>
    <property type="match status" value="1"/>
</dbReference>
<dbReference type="Pfam" id="PF08240">
    <property type="entry name" value="ADH_N"/>
    <property type="match status" value="1"/>
</dbReference>
<dbReference type="InterPro" id="IPR016036">
    <property type="entry name" value="Malonyl_transacylase_ACP-bd"/>
</dbReference>
<dbReference type="PANTHER" id="PTHR43775:SF29">
    <property type="entry name" value="ASPERFURANONE POLYKETIDE SYNTHASE AFOG-RELATED"/>
    <property type="match status" value="1"/>
</dbReference>
<dbReference type="RefSeq" id="XP_031865958.1">
    <property type="nucleotide sequence ID" value="XM_032018051.1"/>
</dbReference>
<dbReference type="InterPro" id="IPR002364">
    <property type="entry name" value="Quin_OxRdtase/zeta-crystal_CS"/>
</dbReference>
<dbReference type="SMART" id="SM00823">
    <property type="entry name" value="PKS_PP"/>
    <property type="match status" value="1"/>
</dbReference>
<dbReference type="Gene3D" id="1.10.1200.10">
    <property type="entry name" value="ACP-like"/>
    <property type="match status" value="1"/>
</dbReference>
<dbReference type="GeneID" id="43602277"/>
<dbReference type="SUPFAM" id="SSF52151">
    <property type="entry name" value="FabD/lysophospholipase-like"/>
    <property type="match status" value="1"/>
</dbReference>
<dbReference type="InterPro" id="IPR057326">
    <property type="entry name" value="KR_dom"/>
</dbReference>
<keyword evidence="1" id="KW-0596">Phosphopantetheine</keyword>
<dbReference type="InterPro" id="IPR013968">
    <property type="entry name" value="PKS_KR"/>
</dbReference>
<dbReference type="InterPro" id="IPR049552">
    <property type="entry name" value="PKS_DH_N"/>
</dbReference>
<dbReference type="GO" id="GO:0016491">
    <property type="term" value="F:oxidoreductase activity"/>
    <property type="evidence" value="ECO:0007669"/>
    <property type="project" value="UniProtKB-KW"/>
</dbReference>
<keyword evidence="7" id="KW-0012">Acyltransferase</keyword>
<dbReference type="GO" id="GO:0030639">
    <property type="term" value="P:polyketide biosynthetic process"/>
    <property type="evidence" value="ECO:0007669"/>
    <property type="project" value="UniProtKB-ARBA"/>
</dbReference>
<feature type="region of interest" description="N-terminal hotdog fold" evidence="8">
    <location>
        <begin position="997"/>
        <end position="1130"/>
    </location>
</feature>
<dbReference type="GO" id="GO:0006633">
    <property type="term" value="P:fatty acid biosynthetic process"/>
    <property type="evidence" value="ECO:0007669"/>
    <property type="project" value="InterPro"/>
</dbReference>
<dbReference type="InterPro" id="IPR029063">
    <property type="entry name" value="SAM-dependent_MTases_sf"/>
</dbReference>
<dbReference type="PROSITE" id="PS00012">
    <property type="entry name" value="PHOSPHOPANTETHEINE"/>
    <property type="match status" value="1"/>
</dbReference>
<sequence>MVTIAAHNPADGPADESGPSCINAGTPSSSESSEEKIAADEDTLEPIAIVGFSLRFPDDAVSEDGFWEMLMEKRCASREFPKDRLNIDAFHSTDPDRMNTISTKKAHFLKEDVRAFDAPFFSIPPLEAASLDPQQRGLLETTYRALENAGIPMEKAKGTNTSVHVGCFTNDFNTMNWRDSQQIPRYSATGTAAAILSNRLSWFFDLAGPSMTVDTACSSGLVALDLACNGLWSGESNMGIVASSNLICSPEMNIALSNMNFQSPDGRCYSFDDRANGYSRGEGFGVLVLKRLSHAIRDGDTIRALVRSTGTNQDGHTAGGVTQPSKDSQAKLIAETYRKAGLDLKQTRFFEAHGTGTSIGDPIEARAIGESFQGEHRQNEPLGAVKTNIGHLEGTSGIAGLIKTILVLERATIPPNTNFERLNPQIDSEFFNLKFPSQSLPWPSEGLRRASVNSFGIGGANAHAVLDDAYHYLHSRNLPGNHRTLPSPAKVSSPIQVNGFDNEHFAPKLLILSAADQDGMQRLAVEYSRYFDSLDRGAVNAAFLDNLVYTLNTRRSSLPWKSYIVANSILALRRIQETISKPIQPLAPTPRLTFIFTGQGAQWHAMARELLNYPTFQGSLLMSQACLKKMGCKWSLLDELSKTRETSRVNDPEFSQTLCTAIQVALVDILREIGVVPSTVVGHSSGEISAAYCTGSINRESAIKLAYHRGVLASKLARSSQSSHCMASIGLPAGEVDIYLEALALQQNFDPSQITISCINSPKNVTISGPKTDVEAVVAYMDEEQVFARKLLVNVAYHSPQMLTIANEYLDLIGGLERDVLLMKSVMVSSVTSDIVSSDVLCAGQYWVRNMVSPVNFFGAMKKTCSRSDANGRIKKLDRSHLKDIVTNALLEIGPHSALQGPIRDSLTSLNSNNQVVYNSALVRNRSAVETFLTAAGRLHTQGFRVDMDQLIQLSSASPKPLQVLTDLPQYPFNHSVLYWQESRLNKGVRFRQHAPHDLLGCRATDWNPLEARWRLIIRLDEMPWVEDHKVNGSILYPAAGMLAMAIEAMKQMVDDPSVVGYEIKEAVFHTPLVVSTSKEGVEAEIYLRPLADTGNAKSAWHDFRLYVHKFDEEWEEICRGTVRADYGRSKAEVDNGKEEDCRIIQLRKMHITAAQSCSKGVPSTNMYRRFKEMGLDYGAAFQPMQSIQFDTSGQATAKIGLRTWSKGESKAFGPGQNHVIHPSTLDGMFQLVFVALSQGGAVAMPTMVASRIDRLWVSSSGVGTPFTGSVQTYTEARHFSQRSARCLISVLGDDQLPKVHMDGFEVTAVSSIQADSEVQTEPKHMCYHMDWKVDPDTLDSQQLEKYCGKAYKPDAEPISWFRDIEFLALAFSSTALRELAICNRLPPASLAKYTSWIQDQVDRDLIKTPSKDRIRRIEQIQDLTYLSSVCERVMSSSRGKLYIRVGSNLPKVLLGEMDPLQLIFEDQQLLEDFYSEVNGTAQCFNAFAHYLEAMVHKDPGMNILEIGAGTGAATEILHRTLAPKSSDTPRYGQYAFTDASLALVDQARNKFKEHRRMGFEVFDVQQSPSAQGFKEESYDLVIASSVFHLTESLSETMQNARKLLKPGGKLVIVEETASNIARNGFAFGLLSDWWLGSEEYRQQTPLVSEERWHEVFQQNGFSGTDVVLRDFISEECHERSLMISTALPAVATPAGKLQPIAIVEKSSSLQLELVQEVDDALKNLGGSISGVLTLEEAVLLDGQHNRHYIMLTEYEHPVLRSLESKSFSSLQHLLSSARSVLWVTKGGMSVSTPAYGMVQGLFRVIRQEHANVALVTLAFEAEANSSIKQHANSIGKVMSMTISGLDSGSFEPEYVETSGLLQINRVAETPKLNHHIFESTTYTNGIQEYGQGPPLKLNVRTPGLLDSLEFLEDDTPREPLGSDDIEMEVRAIGVNFKDCLIVLGRVNTDKLGCECAGVISRVGNNCGQFQPGDRVTMFANQTYRTYARANSGCAVKIPDNMTFAEAAAMPTAFCTAYYSLCNVAHLQKGESILIHAASGGTGQAAVQIARHIGAEIFATVGSASKKQLLMDKYNIPEDHILYSRDTSFADGIRRMTNNQGVDVVLNSLSGEGLVASWECIAPYGRFLEIGRKDIDSHGSLPMFPFIKNASFTGVDLAAIAEQRPQLMQTLLQEMMALVAINKFLPSYPLSLFSISEIEQAFRLLQSGKSSGKIVLEITKDAMVPTSLKKHSSYSFDSNASYVIAGGLGGIGRSISRRLVDRGARNLILLSRSGPEGNEKSQALLEELRGKGVQVATPICDITSMKSLQNALRECPGNMPPVKGCIQASMVLRDSTFANMSFQEWEESVMPKVEGSWNLHVSLPKGMDFFILLSSVCGVFGNPGQSNYAAGNTYQDALAHHRVACGEKATALDLGVILAEGVVAENTQLMDHLMRQGIMLPVSQPELFALLDYHCDPSLTPSEATQAQVITGLDLPARVLARGKEIPYPIRQPLFRNMHQIDASGQPSSNTSSQALDYKTLFAGATSLVEAGLLVSEGLRKKLSRVLGIPQDNIELNNRVESYGVDSLVAVELRNWLAKEMSADVAVFEILGGNTLVAVGLTVASKSSYRQVAWTE</sequence>
<dbReference type="InterPro" id="IPR013217">
    <property type="entry name" value="Methyltransf_12"/>
</dbReference>
<evidence type="ECO:0000256" key="2">
    <source>
        <dbReference type="ARBA" id="ARBA00022553"/>
    </source>
</evidence>
<dbReference type="InterPro" id="IPR006162">
    <property type="entry name" value="Ppantetheine_attach_site"/>
</dbReference>
<dbReference type="SMART" id="SM00822">
    <property type="entry name" value="PKS_KR"/>
    <property type="match status" value="1"/>
</dbReference>
<dbReference type="FunFam" id="3.40.50.720:FF:000209">
    <property type="entry name" value="Polyketide synthase Pks12"/>
    <property type="match status" value="1"/>
</dbReference>
<evidence type="ECO:0000256" key="5">
    <source>
        <dbReference type="ARBA" id="ARBA00023002"/>
    </source>
</evidence>
<dbReference type="GO" id="GO:0004315">
    <property type="term" value="F:3-oxoacyl-[acyl-carrier-protein] synthase activity"/>
    <property type="evidence" value="ECO:0007669"/>
    <property type="project" value="InterPro"/>
</dbReference>